<evidence type="ECO:0000313" key="6">
    <source>
        <dbReference type="Proteomes" id="UP000464468"/>
    </source>
</evidence>
<keyword evidence="5" id="KW-0614">Plasmid</keyword>
<dbReference type="PANTHER" id="PTHR40661:SF3">
    <property type="entry name" value="FELS-1 PROPHAGE TRANSCRIPTIONAL REGULATOR"/>
    <property type="match status" value="1"/>
</dbReference>
<keyword evidence="2" id="KW-0238">DNA-binding</keyword>
<dbReference type="InterPro" id="IPR036286">
    <property type="entry name" value="LexA/Signal_pep-like_sf"/>
</dbReference>
<keyword evidence="6" id="KW-1185">Reference proteome</keyword>
<dbReference type="Proteomes" id="UP000464468">
    <property type="component" value="Plasmid pC33"/>
</dbReference>
<keyword evidence="1" id="KW-0805">Transcription regulation</keyword>
<protein>
    <submittedName>
        <fullName evidence="5">Peptidase S24</fullName>
    </submittedName>
</protein>
<proteinExistence type="predicted"/>
<dbReference type="KEGG" id="schy:GVO57_14315"/>
<dbReference type="RefSeq" id="WP_160594089.1">
    <property type="nucleotide sequence ID" value="NZ_CP047896.1"/>
</dbReference>
<feature type="domain" description="Peptidase S24/S26A/S26B/S26C" evidence="4">
    <location>
        <begin position="95"/>
        <end position="214"/>
    </location>
</feature>
<dbReference type="EMBL" id="CP047896">
    <property type="protein sequence ID" value="QHL92055.1"/>
    <property type="molecule type" value="Genomic_DNA"/>
</dbReference>
<gene>
    <name evidence="5" type="ORF">GVO57_14315</name>
</gene>
<evidence type="ECO:0000256" key="1">
    <source>
        <dbReference type="ARBA" id="ARBA00023015"/>
    </source>
</evidence>
<evidence type="ECO:0000259" key="4">
    <source>
        <dbReference type="Pfam" id="PF00717"/>
    </source>
</evidence>
<dbReference type="SUPFAM" id="SSF51306">
    <property type="entry name" value="LexA/Signal peptidase"/>
    <property type="match status" value="1"/>
</dbReference>
<sequence length="221" mass="24231">MSTADPRAALDRLIKERGEDYAGLSRLLGRNPAYIQQYIKRGVPQKLDGDDRLTLARYFGVSEALLGGSDEQLPIARSMPGTGLVPIKRLDVGASAGAGASVDGEHGLHPVSFDARWLRQLVATRIDQLSMIRVQGDSMSPTLSDGDEIMVNQADAADRLRDGIYVLRLDDALMVKRLALHPVSREVAIRSDNPAYPSWPNCKLSQLAIIGRVVWAGRQFR</sequence>
<evidence type="ECO:0000256" key="3">
    <source>
        <dbReference type="ARBA" id="ARBA00023163"/>
    </source>
</evidence>
<dbReference type="PANTHER" id="PTHR40661">
    <property type="match status" value="1"/>
</dbReference>
<dbReference type="GO" id="GO:0003677">
    <property type="term" value="F:DNA binding"/>
    <property type="evidence" value="ECO:0007669"/>
    <property type="project" value="UniProtKB-KW"/>
</dbReference>
<dbReference type="Gene3D" id="2.10.109.10">
    <property type="entry name" value="Umud Fragment, subunit A"/>
    <property type="match status" value="1"/>
</dbReference>
<evidence type="ECO:0000256" key="2">
    <source>
        <dbReference type="ARBA" id="ARBA00023125"/>
    </source>
</evidence>
<dbReference type="CDD" id="cd06529">
    <property type="entry name" value="S24_LexA-like"/>
    <property type="match status" value="1"/>
</dbReference>
<dbReference type="InterPro" id="IPR015927">
    <property type="entry name" value="Peptidase_S24_S26A/B/C"/>
</dbReference>
<organism evidence="5 6">
    <name type="scientific">Sphingomonas changnyeongensis</name>
    <dbReference type="NCBI Taxonomy" id="2698679"/>
    <lineage>
        <taxon>Bacteria</taxon>
        <taxon>Pseudomonadati</taxon>
        <taxon>Pseudomonadota</taxon>
        <taxon>Alphaproteobacteria</taxon>
        <taxon>Sphingomonadales</taxon>
        <taxon>Sphingomonadaceae</taxon>
        <taxon>Sphingomonas</taxon>
    </lineage>
</organism>
<geneLocation type="plasmid" evidence="6">
    <name>pc33</name>
</geneLocation>
<dbReference type="InterPro" id="IPR039418">
    <property type="entry name" value="LexA-like"/>
</dbReference>
<evidence type="ECO:0000313" key="5">
    <source>
        <dbReference type="EMBL" id="QHL92055.1"/>
    </source>
</evidence>
<dbReference type="AlphaFoldDB" id="A0A7Z2S6E6"/>
<dbReference type="Pfam" id="PF00717">
    <property type="entry name" value="Peptidase_S24"/>
    <property type="match status" value="1"/>
</dbReference>
<name>A0A7Z2S6E6_9SPHN</name>
<keyword evidence="3" id="KW-0804">Transcription</keyword>
<reference evidence="5 6" key="1">
    <citation type="submission" date="2020-01" db="EMBL/GenBank/DDBJ databases">
        <title>Sphingomonas sp. C33 whole genome sequece.</title>
        <authorList>
            <person name="Park C."/>
        </authorList>
    </citation>
    <scope>NUCLEOTIDE SEQUENCE [LARGE SCALE GENOMIC DNA]</scope>
    <source>
        <strain evidence="5 6">C33</strain>
        <plasmid evidence="6">pc33</plasmid>
    </source>
</reference>
<accession>A0A7Z2S6E6</accession>